<dbReference type="InterPro" id="IPR013766">
    <property type="entry name" value="Thioredoxin_domain"/>
</dbReference>
<dbReference type="Gene3D" id="3.40.30.10">
    <property type="entry name" value="Glutaredoxin"/>
    <property type="match status" value="1"/>
</dbReference>
<dbReference type="Pfam" id="PF00085">
    <property type="entry name" value="Thioredoxin"/>
    <property type="match status" value="1"/>
</dbReference>
<dbReference type="AlphaFoldDB" id="A0A6C0J4E7"/>
<dbReference type="GO" id="GO:0005783">
    <property type="term" value="C:endoplasmic reticulum"/>
    <property type="evidence" value="ECO:0007669"/>
    <property type="project" value="TreeGrafter"/>
</dbReference>
<evidence type="ECO:0000259" key="3">
    <source>
        <dbReference type="PROSITE" id="PS51352"/>
    </source>
</evidence>
<dbReference type="InterPro" id="IPR036249">
    <property type="entry name" value="Thioredoxin-like_sf"/>
</dbReference>
<name>A0A6C0J4E7_9ZZZZ</name>
<dbReference type="PANTHER" id="PTHR45672">
    <property type="entry name" value="PROTEIN DISULFIDE-ISOMERASE C17H9.14C-RELATED"/>
    <property type="match status" value="1"/>
</dbReference>
<dbReference type="PROSITE" id="PS00194">
    <property type="entry name" value="THIOREDOXIN_1"/>
    <property type="match status" value="1"/>
</dbReference>
<dbReference type="SUPFAM" id="SSF52833">
    <property type="entry name" value="Thioredoxin-like"/>
    <property type="match status" value="1"/>
</dbReference>
<protein>
    <recommendedName>
        <fullName evidence="3">Thioredoxin domain-containing protein</fullName>
    </recommendedName>
</protein>
<accession>A0A6C0J4E7</accession>
<dbReference type="GO" id="GO:0003756">
    <property type="term" value="F:protein disulfide isomerase activity"/>
    <property type="evidence" value="ECO:0007669"/>
    <property type="project" value="TreeGrafter"/>
</dbReference>
<comment type="similarity">
    <text evidence="1">Belongs to the protein disulfide isomerase family.</text>
</comment>
<evidence type="ECO:0000256" key="1">
    <source>
        <dbReference type="ARBA" id="ARBA00006347"/>
    </source>
</evidence>
<dbReference type="EMBL" id="MN740312">
    <property type="protein sequence ID" value="QHT99650.1"/>
    <property type="molecule type" value="Genomic_DNA"/>
</dbReference>
<sequence>MDFVGENTSLYKNSSVKEVTPKNFINGKINLKTDGFLMCYAQWCPHCVKHVETWKSLAKKLKNTSFTIAALDCVEFKDLAIQLDVSMLPTLFYFNKDGTMERFSYEINETNLLNYACSSKGILCNYAN</sequence>
<evidence type="ECO:0000313" key="4">
    <source>
        <dbReference type="EMBL" id="QHT99650.1"/>
    </source>
</evidence>
<feature type="domain" description="Thioredoxin" evidence="3">
    <location>
        <begin position="10"/>
        <end position="121"/>
    </location>
</feature>
<keyword evidence="2" id="KW-0732">Signal</keyword>
<reference evidence="4" key="1">
    <citation type="journal article" date="2020" name="Nature">
        <title>Giant virus diversity and host interactions through global metagenomics.</title>
        <authorList>
            <person name="Schulz F."/>
            <person name="Roux S."/>
            <person name="Paez-Espino D."/>
            <person name="Jungbluth S."/>
            <person name="Walsh D.A."/>
            <person name="Denef V.J."/>
            <person name="McMahon K.D."/>
            <person name="Konstantinidis K.T."/>
            <person name="Eloe-Fadrosh E.A."/>
            <person name="Kyrpides N.C."/>
            <person name="Woyke T."/>
        </authorList>
    </citation>
    <scope>NUCLEOTIDE SEQUENCE</scope>
    <source>
        <strain evidence="4">GVMAG-M-3300025727-45</strain>
    </source>
</reference>
<proteinExistence type="inferred from homology"/>
<dbReference type="InterPro" id="IPR017937">
    <property type="entry name" value="Thioredoxin_CS"/>
</dbReference>
<dbReference type="CDD" id="cd02961">
    <property type="entry name" value="PDI_a_family"/>
    <property type="match status" value="1"/>
</dbReference>
<dbReference type="PANTHER" id="PTHR45672:SF3">
    <property type="entry name" value="THIOREDOXIN DOMAIN-CONTAINING PROTEIN 5"/>
    <property type="match status" value="1"/>
</dbReference>
<dbReference type="PROSITE" id="PS51352">
    <property type="entry name" value="THIOREDOXIN_2"/>
    <property type="match status" value="1"/>
</dbReference>
<organism evidence="4">
    <name type="scientific">viral metagenome</name>
    <dbReference type="NCBI Taxonomy" id="1070528"/>
    <lineage>
        <taxon>unclassified sequences</taxon>
        <taxon>metagenomes</taxon>
        <taxon>organismal metagenomes</taxon>
    </lineage>
</organism>
<dbReference type="InterPro" id="IPR051063">
    <property type="entry name" value="PDI"/>
</dbReference>
<dbReference type="GO" id="GO:0006457">
    <property type="term" value="P:protein folding"/>
    <property type="evidence" value="ECO:0007669"/>
    <property type="project" value="TreeGrafter"/>
</dbReference>
<evidence type="ECO:0000256" key="2">
    <source>
        <dbReference type="ARBA" id="ARBA00022729"/>
    </source>
</evidence>